<dbReference type="InterPro" id="IPR024932">
    <property type="entry name" value="ApbE"/>
</dbReference>
<keyword evidence="12" id="KW-0732">Signal</keyword>
<keyword evidence="4 10" id="KW-0808">Transferase</keyword>
<comment type="similarity">
    <text evidence="10 12">Belongs to the ApbE family.</text>
</comment>
<dbReference type="EC" id="2.7.1.180" evidence="1 10"/>
<dbReference type="PANTHER" id="PTHR30040:SF2">
    <property type="entry name" value="FAD:PROTEIN FMN TRANSFERASE"/>
    <property type="match status" value="1"/>
</dbReference>
<evidence type="ECO:0000256" key="8">
    <source>
        <dbReference type="ARBA" id="ARBA00031306"/>
    </source>
</evidence>
<feature type="binding site" evidence="11">
    <location>
        <position position="190"/>
    </location>
    <ligand>
        <name>Mg(2+)</name>
        <dbReference type="ChEBI" id="CHEBI:18420"/>
    </ligand>
</feature>
<keyword evidence="12" id="KW-0449">Lipoprotein</keyword>
<dbReference type="RefSeq" id="WP_016356677.1">
    <property type="nucleotide sequence ID" value="NZ_BJOJ01000078.1"/>
</dbReference>
<keyword evidence="12" id="KW-0472">Membrane</keyword>
<keyword evidence="7 10" id="KW-0460">Magnesium</keyword>
<feature type="signal peptide" evidence="12">
    <location>
        <begin position="1"/>
        <end position="23"/>
    </location>
</feature>
<evidence type="ECO:0000256" key="9">
    <source>
        <dbReference type="ARBA" id="ARBA00048540"/>
    </source>
</evidence>
<keyword evidence="3 10" id="KW-0285">Flavoprotein</keyword>
<comment type="cofactor">
    <cofactor evidence="11">
        <name>Mg(2+)</name>
        <dbReference type="ChEBI" id="CHEBI:18420"/>
    </cofactor>
    <cofactor evidence="11">
        <name>Mn(2+)</name>
        <dbReference type="ChEBI" id="CHEBI:29035"/>
    </cofactor>
    <text evidence="11">Magnesium. Can also use manganese.</text>
</comment>
<dbReference type="SUPFAM" id="SSF143631">
    <property type="entry name" value="ApbE-like"/>
    <property type="match status" value="1"/>
</dbReference>
<sequence>MKVANKKKITVGLIFLLAFVAVGCSNGTDGKETSKKDSTTNTIKEPYSDTQFLMGTVVKVSIYNEGKEAVLEKAFDRIKELAAKITVNEKGSEIDAINDNAGVKPVEVTDDMYYLLKEAQHYSKTSEGGFDMAIGAVTDLWRIGFPDARKPSQAEIDAVLPLVDYHKVIFDDEKQTVYLSEKGMQLDLGAIAKGYITDEVAIVLKDNDVDTAIIDLGGNIFVMGTSPRREGADWNVGIQDPNQTRGTTIGSIPESNRSIVTSGIYERFYEDPDTGIKYDHLMNGKTGYPFDNDIAGVTIVSDKSIAGDGLSTAVFSKGVKGGLEFIDDIDGVEAIFVTKENKVYISKGLKDTFKLTSKDYTLEKNETLK</sequence>
<dbReference type="Gene3D" id="3.10.520.10">
    <property type="entry name" value="ApbE-like domains"/>
    <property type="match status" value="1"/>
</dbReference>
<dbReference type="InterPro" id="IPR003374">
    <property type="entry name" value="ApbE-like_sf"/>
</dbReference>
<feature type="binding site" evidence="11">
    <location>
        <position position="308"/>
    </location>
    <ligand>
        <name>Mg(2+)</name>
        <dbReference type="ChEBI" id="CHEBI:18420"/>
    </ligand>
</feature>
<evidence type="ECO:0000256" key="5">
    <source>
        <dbReference type="ARBA" id="ARBA00022723"/>
    </source>
</evidence>
<proteinExistence type="inferred from homology"/>
<dbReference type="GeneID" id="83604621"/>
<evidence type="ECO:0000256" key="11">
    <source>
        <dbReference type="PIRSR" id="PIRSR006268-2"/>
    </source>
</evidence>
<keyword evidence="6 10" id="KW-0274">FAD</keyword>
<evidence type="ECO:0000256" key="6">
    <source>
        <dbReference type="ARBA" id="ARBA00022827"/>
    </source>
</evidence>
<evidence type="ECO:0000313" key="14">
    <source>
        <dbReference type="Proteomes" id="UP001290462"/>
    </source>
</evidence>
<dbReference type="GO" id="GO:0005886">
    <property type="term" value="C:plasma membrane"/>
    <property type="evidence" value="ECO:0007669"/>
    <property type="project" value="UniProtKB-SubCell"/>
</dbReference>
<comment type="subcellular location">
    <subcellularLocation>
        <location evidence="12">Cell inner membrane</location>
        <topology evidence="12">Lipid-anchor</topology>
        <orientation evidence="12">Periplasmic side</orientation>
    </subcellularLocation>
</comment>
<dbReference type="Pfam" id="PF02424">
    <property type="entry name" value="ApbE"/>
    <property type="match status" value="1"/>
</dbReference>
<reference evidence="13" key="1">
    <citation type="submission" date="2023-08" db="EMBL/GenBank/DDBJ databases">
        <title>Genomic characterization of piscicolin 126 produced by Carnobacterium maltaromaticum CM22 strain isolated from salmon (Salmo salar).</title>
        <authorList>
            <person name="Gonzalez-Gragera E."/>
            <person name="Garcia-Lopez J.D."/>
            <person name="Teso-Perez C."/>
            <person name="Gimenez-Hernandez I."/>
            <person name="Peralta-Sanchez J.M."/>
            <person name="Valdivia E."/>
            <person name="Montalban-Lopez M."/>
            <person name="Martin-Platero A.M."/>
            <person name="Banos A."/>
            <person name="Martinez-Bueno M."/>
        </authorList>
    </citation>
    <scope>NUCLEOTIDE SEQUENCE</scope>
    <source>
        <strain evidence="13">CM22</strain>
    </source>
</reference>
<dbReference type="PROSITE" id="PS51257">
    <property type="entry name" value="PROKAR_LIPOPROTEIN"/>
    <property type="match status" value="1"/>
</dbReference>
<comment type="catalytic activity">
    <reaction evidence="9 10 12">
        <text>L-threonyl-[protein] + FAD = FMN-L-threonyl-[protein] + AMP + H(+)</text>
        <dbReference type="Rhea" id="RHEA:36847"/>
        <dbReference type="Rhea" id="RHEA-COMP:11060"/>
        <dbReference type="Rhea" id="RHEA-COMP:11061"/>
        <dbReference type="ChEBI" id="CHEBI:15378"/>
        <dbReference type="ChEBI" id="CHEBI:30013"/>
        <dbReference type="ChEBI" id="CHEBI:57692"/>
        <dbReference type="ChEBI" id="CHEBI:74257"/>
        <dbReference type="ChEBI" id="CHEBI:456215"/>
        <dbReference type="EC" id="2.7.1.180"/>
    </reaction>
</comment>
<dbReference type="PANTHER" id="PTHR30040">
    <property type="entry name" value="THIAMINE BIOSYNTHESIS LIPOPROTEIN APBE"/>
    <property type="match status" value="1"/>
</dbReference>
<protein>
    <recommendedName>
        <fullName evidence="2 10">FAD:protein FMN transferase</fullName>
        <ecNumber evidence="1 10">2.7.1.180</ecNumber>
    </recommendedName>
    <alternativeName>
        <fullName evidence="8 10">Flavin transferase</fullName>
    </alternativeName>
</protein>
<accession>A0AAW9K188</accession>
<dbReference type="PIRSF" id="PIRSF006268">
    <property type="entry name" value="ApbE"/>
    <property type="match status" value="1"/>
</dbReference>
<keyword evidence="12" id="KW-1003">Cell membrane</keyword>
<comment type="function">
    <text evidence="12">Flavin transferase that catalyzes the transfer of the FMN moiety of FAD and its covalent binding to the hydroxyl group of a threonine residue in a target flavoprotein.</text>
</comment>
<feature type="chain" id="PRO_5043088562" description="FAD:protein FMN transferase" evidence="12">
    <location>
        <begin position="24"/>
        <end position="369"/>
    </location>
</feature>
<dbReference type="EMBL" id="JAVBVO010000003">
    <property type="protein sequence ID" value="MDZ5759506.1"/>
    <property type="molecule type" value="Genomic_DNA"/>
</dbReference>
<feature type="binding site" evidence="11">
    <location>
        <position position="312"/>
    </location>
    <ligand>
        <name>Mg(2+)</name>
        <dbReference type="ChEBI" id="CHEBI:18420"/>
    </ligand>
</feature>
<keyword evidence="5 10" id="KW-0479">Metal-binding</keyword>
<dbReference type="Proteomes" id="UP001290462">
    <property type="component" value="Unassembled WGS sequence"/>
</dbReference>
<organism evidence="13 14">
    <name type="scientific">Carnobacterium maltaromaticum</name>
    <name type="common">Carnobacterium piscicola</name>
    <dbReference type="NCBI Taxonomy" id="2751"/>
    <lineage>
        <taxon>Bacteria</taxon>
        <taxon>Bacillati</taxon>
        <taxon>Bacillota</taxon>
        <taxon>Bacilli</taxon>
        <taxon>Lactobacillales</taxon>
        <taxon>Carnobacteriaceae</taxon>
        <taxon>Carnobacterium</taxon>
    </lineage>
</organism>
<evidence type="ECO:0000256" key="2">
    <source>
        <dbReference type="ARBA" id="ARBA00016337"/>
    </source>
</evidence>
<evidence type="ECO:0000256" key="12">
    <source>
        <dbReference type="RuleBase" id="RU363002"/>
    </source>
</evidence>
<comment type="caution">
    <text evidence="13">The sequence shown here is derived from an EMBL/GenBank/DDBJ whole genome shotgun (WGS) entry which is preliminary data.</text>
</comment>
<evidence type="ECO:0000256" key="7">
    <source>
        <dbReference type="ARBA" id="ARBA00022842"/>
    </source>
</evidence>
<evidence type="ECO:0000256" key="4">
    <source>
        <dbReference type="ARBA" id="ARBA00022679"/>
    </source>
</evidence>
<keyword evidence="12" id="KW-0997">Cell inner membrane</keyword>
<dbReference type="GO" id="GO:0016740">
    <property type="term" value="F:transferase activity"/>
    <property type="evidence" value="ECO:0007669"/>
    <property type="project" value="UniProtKB-UniRule"/>
</dbReference>
<evidence type="ECO:0000256" key="3">
    <source>
        <dbReference type="ARBA" id="ARBA00022630"/>
    </source>
</evidence>
<dbReference type="AlphaFoldDB" id="A0AAW9K188"/>
<evidence type="ECO:0000256" key="10">
    <source>
        <dbReference type="PIRNR" id="PIRNR006268"/>
    </source>
</evidence>
<evidence type="ECO:0000313" key="13">
    <source>
        <dbReference type="EMBL" id="MDZ5759506.1"/>
    </source>
</evidence>
<dbReference type="GO" id="GO:0046872">
    <property type="term" value="F:metal ion binding"/>
    <property type="evidence" value="ECO:0007669"/>
    <property type="project" value="UniProtKB-UniRule"/>
</dbReference>
<evidence type="ECO:0000256" key="1">
    <source>
        <dbReference type="ARBA" id="ARBA00011955"/>
    </source>
</evidence>
<gene>
    <name evidence="13" type="ORF">RAK27_12655</name>
</gene>
<name>A0AAW9K188_CARML</name>